<comment type="subcellular location">
    <subcellularLocation>
        <location evidence="1">Cell membrane</location>
        <topology evidence="1">Multi-pass membrane protein</topology>
    </subcellularLocation>
</comment>
<dbReference type="InterPro" id="IPR042094">
    <property type="entry name" value="T2SS_GspF_sf"/>
</dbReference>
<keyword evidence="5 7" id="KW-1133">Transmembrane helix</keyword>
<proteinExistence type="inferred from homology"/>
<evidence type="ECO:0000256" key="6">
    <source>
        <dbReference type="ARBA" id="ARBA00023136"/>
    </source>
</evidence>
<keyword evidence="6 7" id="KW-0472">Membrane</keyword>
<dbReference type="PANTHER" id="PTHR30012">
    <property type="entry name" value="GENERAL SECRETION PATHWAY PROTEIN"/>
    <property type="match status" value="1"/>
</dbReference>
<keyword evidence="4 7" id="KW-0812">Transmembrane</keyword>
<accession>A0ABM8ZAZ3</accession>
<feature type="transmembrane region" description="Helical" evidence="7">
    <location>
        <begin position="110"/>
        <end position="132"/>
    </location>
</feature>
<evidence type="ECO:0000259" key="8">
    <source>
        <dbReference type="Pfam" id="PF00482"/>
    </source>
</evidence>
<evidence type="ECO:0000313" key="9">
    <source>
        <dbReference type="EMBL" id="CAH0418477.1"/>
    </source>
</evidence>
<comment type="similarity">
    <text evidence="2">Belongs to the GSP F family.</text>
</comment>
<protein>
    <recommendedName>
        <fullName evidence="8">Type II secretion system protein GspF domain-containing protein</fullName>
    </recommendedName>
</protein>
<dbReference type="EMBL" id="CAKKNT010000009">
    <property type="protein sequence ID" value="CAH0418477.1"/>
    <property type="molecule type" value="Genomic_DNA"/>
</dbReference>
<dbReference type="InterPro" id="IPR018076">
    <property type="entry name" value="T2SS_GspF_dom"/>
</dbReference>
<sequence>MKNLKRLALKDQVSFFELITALLHAGFQLQTALSFMAQLEDTKFKAPVLAMQHTMQNGQSFANSIKPFVEAEISWQIELAEAHGSLPMTITVIARNLQQRFTQQRKLRQLMQYPVVLIALLIAMGLFLRFYFIEQLLRLNQTAMQILPSGNLPGLKLAFIGLIIGSISLYWWYQHLTTPQKIIFLLKIPVVKQLVKEQLNYQVSFTFALLLQAGHSYQEMSQLFVKLPEKSILHHIGHEIQQHSNAGANLATFIGKLPYISHEFALFFVRGKTNVEVGKDLLAYSKISFETLVKRYERLLAAIQPVMFIGIAIGIVSMYAAMLLPMYQMIGELK</sequence>
<evidence type="ECO:0000256" key="2">
    <source>
        <dbReference type="ARBA" id="ARBA00005745"/>
    </source>
</evidence>
<gene>
    <name evidence="9" type="ORF">WGH24286_00895</name>
</gene>
<dbReference type="Gene3D" id="1.20.81.30">
    <property type="entry name" value="Type II secretion system (T2SS), domain F"/>
    <property type="match status" value="1"/>
</dbReference>
<dbReference type="Pfam" id="PF00482">
    <property type="entry name" value="T2SSF"/>
    <property type="match status" value="1"/>
</dbReference>
<evidence type="ECO:0000313" key="10">
    <source>
        <dbReference type="Proteomes" id="UP000789719"/>
    </source>
</evidence>
<dbReference type="PANTHER" id="PTHR30012:SF0">
    <property type="entry name" value="TYPE II SECRETION SYSTEM PROTEIN F-RELATED"/>
    <property type="match status" value="1"/>
</dbReference>
<dbReference type="InterPro" id="IPR003004">
    <property type="entry name" value="GspF/PilC"/>
</dbReference>
<evidence type="ECO:0000256" key="4">
    <source>
        <dbReference type="ARBA" id="ARBA00022692"/>
    </source>
</evidence>
<evidence type="ECO:0000256" key="3">
    <source>
        <dbReference type="ARBA" id="ARBA00022475"/>
    </source>
</evidence>
<keyword evidence="3" id="KW-1003">Cell membrane</keyword>
<keyword evidence="10" id="KW-1185">Reference proteome</keyword>
<name>A0ABM8ZAZ3_9LACO</name>
<evidence type="ECO:0000256" key="7">
    <source>
        <dbReference type="SAM" id="Phobius"/>
    </source>
</evidence>
<feature type="transmembrane region" description="Helical" evidence="7">
    <location>
        <begin position="152"/>
        <end position="173"/>
    </location>
</feature>
<reference evidence="9 10" key="1">
    <citation type="submission" date="2021-11" db="EMBL/GenBank/DDBJ databases">
        <authorList>
            <person name="Depoorter E."/>
        </authorList>
    </citation>
    <scope>NUCLEOTIDE SEQUENCE [LARGE SCALE GENOMIC DNA]</scope>
    <source>
        <strain evidence="9 10">LMG 24286</strain>
    </source>
</reference>
<feature type="transmembrane region" description="Helical" evidence="7">
    <location>
        <begin position="299"/>
        <end position="324"/>
    </location>
</feature>
<evidence type="ECO:0000256" key="5">
    <source>
        <dbReference type="ARBA" id="ARBA00022989"/>
    </source>
</evidence>
<feature type="domain" description="Type II secretion system protein GspF" evidence="8">
    <location>
        <begin position="15"/>
        <end position="132"/>
    </location>
</feature>
<evidence type="ECO:0000256" key="1">
    <source>
        <dbReference type="ARBA" id="ARBA00004651"/>
    </source>
</evidence>
<dbReference type="RefSeq" id="WP_230098568.1">
    <property type="nucleotide sequence ID" value="NZ_CAKKNT010000009.1"/>
</dbReference>
<organism evidence="9 10">
    <name type="scientific">Periweissella ghanensis</name>
    <dbReference type="NCBI Taxonomy" id="467997"/>
    <lineage>
        <taxon>Bacteria</taxon>
        <taxon>Bacillati</taxon>
        <taxon>Bacillota</taxon>
        <taxon>Bacilli</taxon>
        <taxon>Lactobacillales</taxon>
        <taxon>Lactobacillaceae</taxon>
        <taxon>Periweissella</taxon>
    </lineage>
</organism>
<comment type="caution">
    <text evidence="9">The sequence shown here is derived from an EMBL/GenBank/DDBJ whole genome shotgun (WGS) entry which is preliminary data.</text>
</comment>
<dbReference type="Proteomes" id="UP000789719">
    <property type="component" value="Unassembled WGS sequence"/>
</dbReference>